<dbReference type="Proteomes" id="UP000293296">
    <property type="component" value="Chromosome"/>
</dbReference>
<gene>
    <name evidence="7" type="ORF">C3Y92_05115</name>
</gene>
<protein>
    <submittedName>
        <fullName evidence="7">Lysine transporter LysE</fullName>
    </submittedName>
</protein>
<keyword evidence="4 6" id="KW-1133">Transmembrane helix</keyword>
<evidence type="ECO:0000313" key="8">
    <source>
        <dbReference type="Proteomes" id="UP000293296"/>
    </source>
</evidence>
<dbReference type="RefSeq" id="WP_129350183.1">
    <property type="nucleotide sequence ID" value="NZ_CP026538.1"/>
</dbReference>
<keyword evidence="5 6" id="KW-0472">Membrane</keyword>
<dbReference type="PANTHER" id="PTHR30086:SF20">
    <property type="entry name" value="ARGININE EXPORTER PROTEIN ARGO-RELATED"/>
    <property type="match status" value="1"/>
</dbReference>
<evidence type="ECO:0000256" key="4">
    <source>
        <dbReference type="ARBA" id="ARBA00022989"/>
    </source>
</evidence>
<dbReference type="GO" id="GO:0005886">
    <property type="term" value="C:plasma membrane"/>
    <property type="evidence" value="ECO:0007669"/>
    <property type="project" value="UniProtKB-SubCell"/>
</dbReference>
<evidence type="ECO:0000256" key="2">
    <source>
        <dbReference type="ARBA" id="ARBA00022475"/>
    </source>
</evidence>
<feature type="transmembrane region" description="Helical" evidence="6">
    <location>
        <begin position="146"/>
        <end position="168"/>
    </location>
</feature>
<evidence type="ECO:0000256" key="1">
    <source>
        <dbReference type="ARBA" id="ARBA00004651"/>
    </source>
</evidence>
<dbReference type="Pfam" id="PF01810">
    <property type="entry name" value="LysE"/>
    <property type="match status" value="1"/>
</dbReference>
<keyword evidence="8" id="KW-1185">Reference proteome</keyword>
<feature type="transmembrane region" description="Helical" evidence="6">
    <location>
        <begin position="66"/>
        <end position="90"/>
    </location>
</feature>
<proteinExistence type="predicted"/>
<feature type="transmembrane region" description="Helical" evidence="6">
    <location>
        <begin position="39"/>
        <end position="60"/>
    </location>
</feature>
<accession>A0A4P6HIL4</accession>
<name>A0A4P6HIL4_9BACT</name>
<evidence type="ECO:0000256" key="5">
    <source>
        <dbReference type="ARBA" id="ARBA00023136"/>
    </source>
</evidence>
<keyword evidence="2" id="KW-1003">Cell membrane</keyword>
<feature type="transmembrane region" description="Helical" evidence="6">
    <location>
        <begin position="110"/>
        <end position="134"/>
    </location>
</feature>
<dbReference type="EMBL" id="CP026538">
    <property type="protein sequence ID" value="QAZ66655.1"/>
    <property type="molecule type" value="Genomic_DNA"/>
</dbReference>
<sequence length="214" mass="21744">MWALFFQGATIGAIIAMPFGPVGMLCLGRAMSRGLRAGLASGSGAAAADALYGAVAAYGLTAVSDFLSAHAVWCQGLGGLFLVAMGWRLLRSAPAARPEDRAGGGHVRAFVSMFALTLANPMTLAGFAAIFAGFGLGRAEAGAGDAAAVTAGVFCGSMAWWVVIALGGKMLRRRLLDRLAAIRKVFGGLVTAFGLWALWYAATHPVGGAPGALP</sequence>
<evidence type="ECO:0000313" key="7">
    <source>
        <dbReference type="EMBL" id="QAZ66655.1"/>
    </source>
</evidence>
<organism evidence="7 8">
    <name type="scientific">Solidesulfovibrio carbinolicus</name>
    <dbReference type="NCBI Taxonomy" id="296842"/>
    <lineage>
        <taxon>Bacteria</taxon>
        <taxon>Pseudomonadati</taxon>
        <taxon>Thermodesulfobacteriota</taxon>
        <taxon>Desulfovibrionia</taxon>
        <taxon>Desulfovibrionales</taxon>
        <taxon>Desulfovibrionaceae</taxon>
        <taxon>Solidesulfovibrio</taxon>
    </lineage>
</organism>
<keyword evidence="3 6" id="KW-0812">Transmembrane</keyword>
<dbReference type="KEGG" id="dcb:C3Y92_05115"/>
<feature type="transmembrane region" description="Helical" evidence="6">
    <location>
        <begin position="180"/>
        <end position="202"/>
    </location>
</feature>
<dbReference type="OrthoDB" id="7874789at2"/>
<dbReference type="GO" id="GO:0015171">
    <property type="term" value="F:amino acid transmembrane transporter activity"/>
    <property type="evidence" value="ECO:0007669"/>
    <property type="project" value="TreeGrafter"/>
</dbReference>
<evidence type="ECO:0000256" key="3">
    <source>
        <dbReference type="ARBA" id="ARBA00022692"/>
    </source>
</evidence>
<dbReference type="PANTHER" id="PTHR30086">
    <property type="entry name" value="ARGININE EXPORTER PROTEIN ARGO"/>
    <property type="match status" value="1"/>
</dbReference>
<reference evidence="7 8" key="1">
    <citation type="submission" date="2018-02" db="EMBL/GenBank/DDBJ databases">
        <title>Genome sequence of Desulfovibrio carbinolicus DSM 3852.</title>
        <authorList>
            <person name="Wilbanks E."/>
            <person name="Skennerton C.T."/>
            <person name="Orphan V.J."/>
        </authorList>
    </citation>
    <scope>NUCLEOTIDE SEQUENCE [LARGE SCALE GENOMIC DNA]</scope>
    <source>
        <strain evidence="7 8">DSM 3852</strain>
    </source>
</reference>
<dbReference type="InterPro" id="IPR001123">
    <property type="entry name" value="LeuE-type"/>
</dbReference>
<evidence type="ECO:0000256" key="6">
    <source>
        <dbReference type="SAM" id="Phobius"/>
    </source>
</evidence>
<comment type="subcellular location">
    <subcellularLocation>
        <location evidence="1">Cell membrane</location>
        <topology evidence="1">Multi-pass membrane protein</topology>
    </subcellularLocation>
</comment>
<dbReference type="AlphaFoldDB" id="A0A4P6HIL4"/>
<feature type="transmembrane region" description="Helical" evidence="6">
    <location>
        <begin position="6"/>
        <end position="27"/>
    </location>
</feature>